<feature type="region of interest" description="Disordered" evidence="6">
    <location>
        <begin position="1"/>
        <end position="71"/>
    </location>
</feature>
<comment type="caution">
    <text evidence="8">The sequence shown here is derived from an EMBL/GenBank/DDBJ whole genome shotgun (WGS) entry which is preliminary data.</text>
</comment>
<keyword evidence="9" id="KW-1185">Reference proteome</keyword>
<evidence type="ECO:0000256" key="6">
    <source>
        <dbReference type="SAM" id="MobiDB-lite"/>
    </source>
</evidence>
<evidence type="ECO:0000256" key="5">
    <source>
        <dbReference type="RuleBase" id="RU003829"/>
    </source>
</evidence>
<dbReference type="AlphaFoldDB" id="A0A2A9PU48"/>
<dbReference type="PROSITE" id="PS01256">
    <property type="entry name" value="CULLIN_1"/>
    <property type="match status" value="1"/>
</dbReference>
<dbReference type="InterPro" id="IPR019559">
    <property type="entry name" value="Cullin_neddylation_domain"/>
</dbReference>
<dbReference type="Gene3D" id="3.30.230.130">
    <property type="entry name" value="Cullin, Chain C, Domain 2"/>
    <property type="match status" value="1"/>
</dbReference>
<evidence type="ECO:0000256" key="2">
    <source>
        <dbReference type="ARBA" id="ARBA00022499"/>
    </source>
</evidence>
<dbReference type="FunFam" id="1.10.10.10:FF:000014">
    <property type="entry name" value="Cullin 1"/>
    <property type="match status" value="1"/>
</dbReference>
<dbReference type="PANTHER" id="PTHR11932">
    <property type="entry name" value="CULLIN"/>
    <property type="match status" value="1"/>
</dbReference>
<dbReference type="Pfam" id="PF00888">
    <property type="entry name" value="Cullin"/>
    <property type="match status" value="1"/>
</dbReference>
<gene>
    <name evidence="8" type="ORF">XA68_15870</name>
</gene>
<evidence type="ECO:0000256" key="3">
    <source>
        <dbReference type="ARBA" id="ARBA00022843"/>
    </source>
</evidence>
<dbReference type="InterPro" id="IPR059120">
    <property type="entry name" value="Cullin-like_AB"/>
</dbReference>
<dbReference type="EMBL" id="LAZP02000005">
    <property type="protein sequence ID" value="PFH63236.1"/>
    <property type="molecule type" value="Genomic_DNA"/>
</dbReference>
<dbReference type="InterPro" id="IPR016159">
    <property type="entry name" value="Cullin_repeat-like_dom_sf"/>
</dbReference>
<dbReference type="OrthoDB" id="27073at2759"/>
<feature type="compositionally biased region" description="Low complexity" evidence="6">
    <location>
        <begin position="15"/>
        <end position="27"/>
    </location>
</feature>
<dbReference type="InterPro" id="IPR045093">
    <property type="entry name" value="Cullin"/>
</dbReference>
<evidence type="ECO:0000259" key="7">
    <source>
        <dbReference type="PROSITE" id="PS50069"/>
    </source>
</evidence>
<feature type="domain" description="Cullin family profile" evidence="7">
    <location>
        <begin position="459"/>
        <end position="712"/>
    </location>
</feature>
<dbReference type="Proteomes" id="UP000037136">
    <property type="component" value="Unassembled WGS sequence"/>
</dbReference>
<dbReference type="Gene3D" id="1.20.1310.10">
    <property type="entry name" value="Cullin Repeats"/>
    <property type="match status" value="4"/>
</dbReference>
<dbReference type="PROSITE" id="PS50069">
    <property type="entry name" value="CULLIN_2"/>
    <property type="match status" value="1"/>
</dbReference>
<evidence type="ECO:0000313" key="8">
    <source>
        <dbReference type="EMBL" id="PFH63236.1"/>
    </source>
</evidence>
<dbReference type="InterPro" id="IPR016157">
    <property type="entry name" value="Cullin_CS"/>
</dbReference>
<evidence type="ECO:0000256" key="4">
    <source>
        <dbReference type="PROSITE-ProRule" id="PRU00330"/>
    </source>
</evidence>
<dbReference type="InterPro" id="IPR016158">
    <property type="entry name" value="Cullin_homology"/>
</dbReference>
<dbReference type="InterPro" id="IPR036388">
    <property type="entry name" value="WH-like_DNA-bd_sf"/>
</dbReference>
<sequence>MQPSSVPQSRRRARLSSSTSYSAVSSSTNPAATCKRPRLLGDEPAAMASARARGKLPETQAGRPPSTLQPWSGARKLVVKNLRTAHSSGRDAQVEEYYARTERELAAALDAVFTGKQPAVPLERLYRGVEDVCRKGGADEVYAMLADRVETHLQTVVLPRIKRSAGLSSPDVLRTVLAEWKKWNAQAKTIRSTFCYLDRTYLLRESLPSINDMTIAQFRKMAFPQQQDAASSLGSQVVTGICEMMEYDRSGDTRLDVGLLKDSVRMLHMLSVYVKHFEPVFLSKSEAYFRDCGEQWSASGLKQHISECETLLRSEEYRCLAYNLESTTAKQLMDAAHGILIDRHSDKLLHGGSLSQLLSNNDVKSVKGLYDLLRLSGIQGKMKAPWCDYIRTTGAAIIADKERGDEMVMRLLDLRRSLDLMIRDALEKDDELLWGMREAFGKFMNDRWTASCWDSGTSKIGEMTAKHMDMLLRGGLKALPKQLISDVKDRAAAERQGQAASADEDAELDRQLDQALELFRFIEGKDAFEAFYKKDLARRLLMGRSASQDAERNMLTRLRGECGSNFTHNLEQMFKDQELARDEMESYKQWSDGGKAAVDLHVMVLSAAAWPTYADVRLNLPDEVATQLERFDGHYRSKHTGRVLTWKHSLAHCSLKAAFPRGAKELLVSASQAVVLIVFNTVPEDGFLTYEQLSTATGLQGGELERTLQSLACGKARVLCKHPKGRDVRPTDTFSLNKAFTDAKYRVKINQIQLRETKEENKATHERISQDRRFETQAAIVRIMKSRKRMGHAELVAEVINLTKQRGSVEPASIKKEIESLIEKDYLEREEGGGYTYLA</sequence>
<evidence type="ECO:0000313" key="9">
    <source>
        <dbReference type="Proteomes" id="UP000037136"/>
    </source>
</evidence>
<dbReference type="STRING" id="268505.A0A2A9PU48"/>
<proteinExistence type="inferred from homology"/>
<organism evidence="8 9">
    <name type="scientific">Ophiocordyceps unilateralis</name>
    <name type="common">Zombie-ant fungus</name>
    <name type="synonym">Torrubia unilateralis</name>
    <dbReference type="NCBI Taxonomy" id="268505"/>
    <lineage>
        <taxon>Eukaryota</taxon>
        <taxon>Fungi</taxon>
        <taxon>Dikarya</taxon>
        <taxon>Ascomycota</taxon>
        <taxon>Pezizomycotina</taxon>
        <taxon>Sordariomycetes</taxon>
        <taxon>Hypocreomycetidae</taxon>
        <taxon>Hypocreales</taxon>
        <taxon>Ophiocordycipitaceae</taxon>
        <taxon>Ophiocordyceps</taxon>
    </lineage>
</organism>
<name>A0A2A9PU48_OPHUN</name>
<dbReference type="SMART" id="SM00884">
    <property type="entry name" value="Cullin_Nedd8"/>
    <property type="match status" value="1"/>
</dbReference>
<dbReference type="GO" id="GO:0031461">
    <property type="term" value="C:cullin-RING ubiquitin ligase complex"/>
    <property type="evidence" value="ECO:0007669"/>
    <property type="project" value="InterPro"/>
</dbReference>
<dbReference type="Gene3D" id="1.10.10.10">
    <property type="entry name" value="Winged helix-like DNA-binding domain superfamily/Winged helix DNA-binding domain"/>
    <property type="match status" value="1"/>
</dbReference>
<dbReference type="InterPro" id="IPR036390">
    <property type="entry name" value="WH_DNA-bd_sf"/>
</dbReference>
<evidence type="ECO:0000256" key="1">
    <source>
        <dbReference type="ARBA" id="ARBA00006019"/>
    </source>
</evidence>
<dbReference type="SUPFAM" id="SSF74788">
    <property type="entry name" value="Cullin repeat-like"/>
    <property type="match status" value="1"/>
</dbReference>
<dbReference type="SUPFAM" id="SSF46785">
    <property type="entry name" value="Winged helix' DNA-binding domain"/>
    <property type="match status" value="1"/>
</dbReference>
<dbReference type="GO" id="GO:0031625">
    <property type="term" value="F:ubiquitin protein ligase binding"/>
    <property type="evidence" value="ECO:0007669"/>
    <property type="project" value="InterPro"/>
</dbReference>
<dbReference type="SMART" id="SM00182">
    <property type="entry name" value="CULLIN"/>
    <property type="match status" value="1"/>
</dbReference>
<dbReference type="GO" id="GO:0006511">
    <property type="term" value="P:ubiquitin-dependent protein catabolic process"/>
    <property type="evidence" value="ECO:0007669"/>
    <property type="project" value="InterPro"/>
</dbReference>
<accession>A0A2A9PU48</accession>
<reference evidence="8 9" key="1">
    <citation type="journal article" date="2015" name="BMC Genomics">
        <title>Gene expression during zombie ant biting behavior reflects the complexity underlying fungal parasitic behavioral manipulation.</title>
        <authorList>
            <person name="de Bekker C."/>
            <person name="Ohm R.A."/>
            <person name="Loreto R.G."/>
            <person name="Sebastian A."/>
            <person name="Albert I."/>
            <person name="Merrow M."/>
            <person name="Brachmann A."/>
            <person name="Hughes D.P."/>
        </authorList>
    </citation>
    <scope>NUCLEOTIDE SEQUENCE [LARGE SCALE GENOMIC DNA]</scope>
    <source>
        <strain evidence="8 9">SC16a</strain>
    </source>
</reference>
<dbReference type="Pfam" id="PF10557">
    <property type="entry name" value="Cullin_Nedd8"/>
    <property type="match status" value="1"/>
</dbReference>
<dbReference type="InterPro" id="IPR001373">
    <property type="entry name" value="Cullin_N"/>
</dbReference>
<dbReference type="InterPro" id="IPR036317">
    <property type="entry name" value="Cullin_homology_sf"/>
</dbReference>
<dbReference type="FunFam" id="1.20.1310.10:FF:000031">
    <property type="entry name" value="Ubiquitin ligase subunit CulD"/>
    <property type="match status" value="1"/>
</dbReference>
<keyword evidence="3" id="KW-0832">Ubl conjugation</keyword>
<dbReference type="Pfam" id="PF26557">
    <property type="entry name" value="Cullin_AB"/>
    <property type="match status" value="1"/>
</dbReference>
<dbReference type="SUPFAM" id="SSF75632">
    <property type="entry name" value="Cullin homology domain"/>
    <property type="match status" value="1"/>
</dbReference>
<reference evidence="8 9" key="2">
    <citation type="journal article" date="2017" name="Sci. Rep.">
        <title>Ant-infecting Ophiocordyceps genomes reveal a high diversity of potential behavioral manipulation genes and a possible major role for enterotoxins.</title>
        <authorList>
            <person name="de Bekker C."/>
            <person name="Ohm R.A."/>
            <person name="Evans H.C."/>
            <person name="Brachmann A."/>
            <person name="Hughes D.P."/>
        </authorList>
    </citation>
    <scope>NUCLEOTIDE SEQUENCE [LARGE SCALE GENOMIC DNA]</scope>
    <source>
        <strain evidence="8 9">SC16a</strain>
    </source>
</reference>
<comment type="similarity">
    <text evidence="1 4 5">Belongs to the cullin family.</text>
</comment>
<keyword evidence="2" id="KW-1017">Isopeptide bond</keyword>
<protein>
    <recommendedName>
        <fullName evidence="7">Cullin family profile domain-containing protein</fullName>
    </recommendedName>
</protein>